<protein>
    <recommendedName>
        <fullName evidence="1">RNA polymerase II holoenzyme cyclin-like subunit</fullName>
    </recommendedName>
</protein>
<dbReference type="CDD" id="cd20525">
    <property type="entry name" value="CYCLIN_CCNH_rpt2"/>
    <property type="match status" value="1"/>
</dbReference>
<evidence type="ECO:0000256" key="1">
    <source>
        <dbReference type="ARBA" id="ARBA00014912"/>
    </source>
</evidence>
<reference evidence="6" key="1">
    <citation type="journal article" date="2020" name="Stud. Mycol.">
        <title>101 Dothideomycetes genomes: a test case for predicting lifestyles and emergence of pathogens.</title>
        <authorList>
            <person name="Haridas S."/>
            <person name="Albert R."/>
            <person name="Binder M."/>
            <person name="Bloem J."/>
            <person name="Labutti K."/>
            <person name="Salamov A."/>
            <person name="Andreopoulos B."/>
            <person name="Baker S."/>
            <person name="Barry K."/>
            <person name="Bills G."/>
            <person name="Bluhm B."/>
            <person name="Cannon C."/>
            <person name="Castanera R."/>
            <person name="Culley D."/>
            <person name="Daum C."/>
            <person name="Ezra D."/>
            <person name="Gonzalez J."/>
            <person name="Henrissat B."/>
            <person name="Kuo A."/>
            <person name="Liang C."/>
            <person name="Lipzen A."/>
            <person name="Lutzoni F."/>
            <person name="Magnuson J."/>
            <person name="Mondo S."/>
            <person name="Nolan M."/>
            <person name="Ohm R."/>
            <person name="Pangilinan J."/>
            <person name="Park H.-J."/>
            <person name="Ramirez L."/>
            <person name="Alfaro M."/>
            <person name="Sun H."/>
            <person name="Tritt A."/>
            <person name="Yoshinaga Y."/>
            <person name="Zwiers L.-H."/>
            <person name="Turgeon B."/>
            <person name="Goodwin S."/>
            <person name="Spatafora J."/>
            <person name="Crous P."/>
            <person name="Grigoriev I."/>
        </authorList>
    </citation>
    <scope>NUCLEOTIDE SEQUENCE</scope>
    <source>
        <strain evidence="6">CBS 115976</strain>
    </source>
</reference>
<evidence type="ECO:0000313" key="7">
    <source>
        <dbReference type="Proteomes" id="UP000799302"/>
    </source>
</evidence>
<dbReference type="InterPro" id="IPR006671">
    <property type="entry name" value="Cyclin_N"/>
</dbReference>
<evidence type="ECO:0000256" key="2">
    <source>
        <dbReference type="ARBA" id="ARBA00023127"/>
    </source>
</evidence>
<dbReference type="Pfam" id="PF16899">
    <property type="entry name" value="Cyclin_C_2"/>
    <property type="match status" value="1"/>
</dbReference>
<accession>A0A6A6UBX4</accession>
<dbReference type="InterPro" id="IPR036915">
    <property type="entry name" value="Cyclin-like_sf"/>
</dbReference>
<dbReference type="Proteomes" id="UP000799302">
    <property type="component" value="Unassembled WGS sequence"/>
</dbReference>
<dbReference type="EMBL" id="MU004235">
    <property type="protein sequence ID" value="KAF2669420.1"/>
    <property type="molecule type" value="Genomic_DNA"/>
</dbReference>
<feature type="compositionally biased region" description="Polar residues" evidence="3">
    <location>
        <begin position="69"/>
        <end position="79"/>
    </location>
</feature>
<dbReference type="CDD" id="cd20524">
    <property type="entry name" value="CYCLIN_CCNH_rpt1"/>
    <property type="match status" value="1"/>
</dbReference>
<evidence type="ECO:0000256" key="3">
    <source>
        <dbReference type="SAM" id="MobiDB-lite"/>
    </source>
</evidence>
<organism evidence="6 7">
    <name type="scientific">Microthyrium microscopicum</name>
    <dbReference type="NCBI Taxonomy" id="703497"/>
    <lineage>
        <taxon>Eukaryota</taxon>
        <taxon>Fungi</taxon>
        <taxon>Dikarya</taxon>
        <taxon>Ascomycota</taxon>
        <taxon>Pezizomycotina</taxon>
        <taxon>Dothideomycetes</taxon>
        <taxon>Dothideomycetes incertae sedis</taxon>
        <taxon>Microthyriales</taxon>
        <taxon>Microthyriaceae</taxon>
        <taxon>Microthyrium</taxon>
    </lineage>
</organism>
<keyword evidence="2" id="KW-0195">Cyclin</keyword>
<dbReference type="AlphaFoldDB" id="A0A6A6UBX4"/>
<evidence type="ECO:0000259" key="4">
    <source>
        <dbReference type="Pfam" id="PF00134"/>
    </source>
</evidence>
<dbReference type="Gene3D" id="1.10.472.10">
    <property type="entry name" value="Cyclin-like"/>
    <property type="match status" value="1"/>
</dbReference>
<dbReference type="SUPFAM" id="SSF47954">
    <property type="entry name" value="Cyclin-like"/>
    <property type="match status" value="2"/>
</dbReference>
<proteinExistence type="predicted"/>
<dbReference type="InterPro" id="IPR031658">
    <property type="entry name" value="Cyclin_C_2"/>
</dbReference>
<evidence type="ECO:0000259" key="5">
    <source>
        <dbReference type="Pfam" id="PF16899"/>
    </source>
</evidence>
<feature type="region of interest" description="Disordered" evidence="3">
    <location>
        <begin position="405"/>
        <end position="428"/>
    </location>
</feature>
<dbReference type="GO" id="GO:0006357">
    <property type="term" value="P:regulation of transcription by RNA polymerase II"/>
    <property type="evidence" value="ECO:0007669"/>
    <property type="project" value="InterPro"/>
</dbReference>
<feature type="non-terminal residue" evidence="6">
    <location>
        <position position="428"/>
    </location>
</feature>
<dbReference type="Pfam" id="PF00134">
    <property type="entry name" value="Cyclin_N"/>
    <property type="match status" value="1"/>
</dbReference>
<name>A0A6A6UBX4_9PEZI</name>
<dbReference type="InterPro" id="IPR043198">
    <property type="entry name" value="Cyclin/Ssn8"/>
</dbReference>
<sequence>MPTEDELYRSSSQYRLWNFTPQNLASLRQKTNERAKKNVLNALKRKRETGSAVPESHGSGTPANGGSGTPATGNGTPANRNIGADGYPEIDFLTVEEELVLIDFFCSQLMSMMEQSPFTERYNNTIAATAVQYMRRFYLTNSVMSYHPKSIMITALYIAQKSEGAHATATEFVTSLTSVPGLENTTLEELLAPEYIIIQGLRFCFDVRHPTRGLKGAKLELEVLLDLVRGDEAPKSWKGGIEGQIRRHLSDKYGAPNKFRERCEKAYYTARDRLQGSAVLSDAYFLYTPSQIMLAALWLADSAIAQDLVVSKLSVVPPPPASRLPADQRDKPTVDRILDEIEACAEVLQRTAVSASKKEAARVDRKLKYCSNPDKVDLVRMNAATKRGGTADGAVEEGVAKKRRLAREKAEREGEDLFGGALVKKEED</sequence>
<evidence type="ECO:0000313" key="6">
    <source>
        <dbReference type="EMBL" id="KAF2669420.1"/>
    </source>
</evidence>
<feature type="domain" description="Cyclin C-terminal" evidence="5">
    <location>
        <begin position="209"/>
        <end position="349"/>
    </location>
</feature>
<feature type="region of interest" description="Disordered" evidence="3">
    <location>
        <begin position="41"/>
        <end position="82"/>
    </location>
</feature>
<dbReference type="GO" id="GO:0016538">
    <property type="term" value="F:cyclin-dependent protein serine/threonine kinase regulator activity"/>
    <property type="evidence" value="ECO:0007669"/>
    <property type="project" value="InterPro"/>
</dbReference>
<feature type="domain" description="Cyclin N-terminal" evidence="4">
    <location>
        <begin position="119"/>
        <end position="203"/>
    </location>
</feature>
<keyword evidence="7" id="KW-1185">Reference proteome</keyword>
<gene>
    <name evidence="6" type="ORF">BT63DRAFT_425144</name>
</gene>
<dbReference type="OrthoDB" id="340962at2759"/>
<dbReference type="PANTHER" id="PTHR10026">
    <property type="entry name" value="CYCLIN"/>
    <property type="match status" value="1"/>
</dbReference>